<evidence type="ECO:0000313" key="2">
    <source>
        <dbReference type="EMBL" id="GFD18689.1"/>
    </source>
</evidence>
<proteinExistence type="predicted"/>
<sequence>MAHQLPAHGPDGDDHRLKQLGPQNAVDARARKARQVEGIVGEQQPGHAGSHQAGQLYAHAVAAEGPQRRAGANARVEQKVVRSVAIEPGCHHYQIALNIEFDRGLLGPRPCELERLARLRPGPQTQQ</sequence>
<protein>
    <submittedName>
        <fullName evidence="2">Uncharacterized protein</fullName>
    </submittedName>
</protein>
<name>A0A699UB80_TANCI</name>
<organism evidence="2">
    <name type="scientific">Tanacetum cinerariifolium</name>
    <name type="common">Dalmatian daisy</name>
    <name type="synonym">Chrysanthemum cinerariifolium</name>
    <dbReference type="NCBI Taxonomy" id="118510"/>
    <lineage>
        <taxon>Eukaryota</taxon>
        <taxon>Viridiplantae</taxon>
        <taxon>Streptophyta</taxon>
        <taxon>Embryophyta</taxon>
        <taxon>Tracheophyta</taxon>
        <taxon>Spermatophyta</taxon>
        <taxon>Magnoliopsida</taxon>
        <taxon>eudicotyledons</taxon>
        <taxon>Gunneridae</taxon>
        <taxon>Pentapetalae</taxon>
        <taxon>asterids</taxon>
        <taxon>campanulids</taxon>
        <taxon>Asterales</taxon>
        <taxon>Asteraceae</taxon>
        <taxon>Asteroideae</taxon>
        <taxon>Anthemideae</taxon>
        <taxon>Anthemidinae</taxon>
        <taxon>Tanacetum</taxon>
    </lineage>
</organism>
<reference evidence="2" key="1">
    <citation type="journal article" date="2019" name="Sci. Rep.">
        <title>Draft genome of Tanacetum cinerariifolium, the natural source of mosquito coil.</title>
        <authorList>
            <person name="Yamashiro T."/>
            <person name="Shiraishi A."/>
            <person name="Satake H."/>
            <person name="Nakayama K."/>
        </authorList>
    </citation>
    <scope>NUCLEOTIDE SEQUENCE</scope>
</reference>
<accession>A0A699UB80</accession>
<evidence type="ECO:0000256" key="1">
    <source>
        <dbReference type="SAM" id="MobiDB-lite"/>
    </source>
</evidence>
<feature type="region of interest" description="Disordered" evidence="1">
    <location>
        <begin position="1"/>
        <end position="34"/>
    </location>
</feature>
<dbReference type="EMBL" id="BKCJ011309107">
    <property type="protein sequence ID" value="GFD18689.1"/>
    <property type="molecule type" value="Genomic_DNA"/>
</dbReference>
<dbReference type="AlphaFoldDB" id="A0A699UB80"/>
<gene>
    <name evidence="2" type="ORF">Tci_890658</name>
</gene>
<comment type="caution">
    <text evidence="2">The sequence shown here is derived from an EMBL/GenBank/DDBJ whole genome shotgun (WGS) entry which is preliminary data.</text>
</comment>